<dbReference type="InterPro" id="IPR011990">
    <property type="entry name" value="TPR-like_helical_dom_sf"/>
</dbReference>
<dbReference type="RefSeq" id="WP_176949216.1">
    <property type="nucleotide sequence ID" value="NZ_JABXYK010000004.1"/>
</dbReference>
<evidence type="ECO:0008006" key="4">
    <source>
        <dbReference type="Google" id="ProtNLM"/>
    </source>
</evidence>
<reference evidence="2 3" key="1">
    <citation type="submission" date="2020-06" db="EMBL/GenBank/DDBJ databases">
        <title>Rhizobium sp.nov. isolated from the tomato plant.</title>
        <authorList>
            <person name="Thin K.K."/>
            <person name="Zhang X."/>
            <person name="He S."/>
        </authorList>
    </citation>
    <scope>NUCLEOTIDE SEQUENCE [LARGE SCALE GENOMIC DNA]</scope>
    <source>
        <strain evidence="2 3">DBTS2</strain>
    </source>
</reference>
<comment type="caution">
    <text evidence="2">The sequence shown here is derived from an EMBL/GenBank/DDBJ whole genome shotgun (WGS) entry which is preliminary data.</text>
</comment>
<evidence type="ECO:0000256" key="1">
    <source>
        <dbReference type="SAM" id="Phobius"/>
    </source>
</evidence>
<dbReference type="SUPFAM" id="SSF48452">
    <property type="entry name" value="TPR-like"/>
    <property type="match status" value="1"/>
</dbReference>
<dbReference type="Gene3D" id="1.25.40.10">
    <property type="entry name" value="Tetratricopeptide repeat domain"/>
    <property type="match status" value="1"/>
</dbReference>
<name>A0ABX2QFS8_9HYPH</name>
<dbReference type="Proteomes" id="UP000659172">
    <property type="component" value="Unassembled WGS sequence"/>
</dbReference>
<accession>A0ABX2QFS8</accession>
<sequence>MSLVHQGALLAEAETPPSDREVRAQLAKIQGSSAFEAPERARRFLSYVVDETLQGRSDRIKAFSIAVEVFGRDASFDAQNDPVVRIEAGRVRRSLERYYLLAGQNDPIIITMPKGGYVPVFTRFGEAVARSQPDEGRRTKAGVLASRELAWAIVGVAALVVAVLVVYTTLARPAADLAMPQNSTLGKPDVATVLIEPFEDLTDTRSSSALARGLTDEVIGQMARFREITVVTKQMDQAGSQNASQPHGGLPFYALEGSVRTDDRKIRLSVRLLDRTDSSVIWSKSYDRELQVSDVLAIETDIARAVVTALAQPYGVIFQTDAAKLRSPPDDWEAYACTLSYYGYRVNLDGRSHAAVQNCLLRAAEKYPDYATAWALLSLTYLDEYRFRYHLRSPAVASIDKAAETAKRAVELDPENLRALEAEMLAYFFQGHVDTALAIGARGVAINPNDTEFAAEYGFRLALAGEWERGCAMVSDALGANPGPLGYFEAALAVCAYIKGDYVTAERWARMSDLASNPIYRIIMIAILGQRGQTEEAAKQMRWLEANAPEFVKDPGREVRTRIHRPEDQAHFIDGLKKAGMALPSPTDVLD</sequence>
<dbReference type="EMBL" id="JABXYK010000004">
    <property type="protein sequence ID" value="NVP55216.1"/>
    <property type="molecule type" value="Genomic_DNA"/>
</dbReference>
<gene>
    <name evidence="2" type="ORF">HV823_08100</name>
</gene>
<keyword evidence="1" id="KW-0472">Membrane</keyword>
<organism evidence="2 3">
    <name type="scientific">Mycoplana rhizolycopersici</name>
    <dbReference type="NCBI Taxonomy" id="2746702"/>
    <lineage>
        <taxon>Bacteria</taxon>
        <taxon>Pseudomonadati</taxon>
        <taxon>Pseudomonadota</taxon>
        <taxon>Alphaproteobacteria</taxon>
        <taxon>Hyphomicrobiales</taxon>
        <taxon>Rhizobiaceae</taxon>
        <taxon>Mycoplana</taxon>
    </lineage>
</organism>
<feature type="transmembrane region" description="Helical" evidence="1">
    <location>
        <begin position="149"/>
        <end position="170"/>
    </location>
</feature>
<protein>
    <recommendedName>
        <fullName evidence="4">TolB-like protein</fullName>
    </recommendedName>
</protein>
<evidence type="ECO:0000313" key="2">
    <source>
        <dbReference type="EMBL" id="NVP55216.1"/>
    </source>
</evidence>
<keyword evidence="3" id="KW-1185">Reference proteome</keyword>
<keyword evidence="1" id="KW-1133">Transmembrane helix</keyword>
<proteinExistence type="predicted"/>
<evidence type="ECO:0000313" key="3">
    <source>
        <dbReference type="Proteomes" id="UP000659172"/>
    </source>
</evidence>
<keyword evidence="1" id="KW-0812">Transmembrane</keyword>